<dbReference type="NCBIfam" id="NF009932">
    <property type="entry name" value="PRK13395.1"/>
    <property type="match status" value="1"/>
</dbReference>
<dbReference type="GO" id="GO:0004848">
    <property type="term" value="F:ureidoglycolate hydrolase activity"/>
    <property type="evidence" value="ECO:0007669"/>
    <property type="project" value="InterPro"/>
</dbReference>
<keyword evidence="3 5" id="KW-0456">Lyase</keyword>
<dbReference type="CDD" id="cd20298">
    <property type="entry name" value="cupin_UAH"/>
    <property type="match status" value="1"/>
</dbReference>
<proteinExistence type="predicted"/>
<name>A0AAW9RHP5_9GAMM</name>
<evidence type="ECO:0000256" key="4">
    <source>
        <dbReference type="ARBA" id="ARBA00047684"/>
    </source>
</evidence>
<sequence>MPDALRLRPLTPEAFAPFGDVIAAAGQAEIINSGMTRKFADQARIDVECEGGRPAVHIYRSAPTALPLTVTMLERHPLGSQAFMPLQDRPWIVIVAPPTDIPDRGAICAFLAHGLQGVNLARGVWHHPQVSLEEAADYLVIDRAGPGENCDIHSIERPLIIRSLETERP</sequence>
<evidence type="ECO:0000313" key="6">
    <source>
        <dbReference type="Proteomes" id="UP001359886"/>
    </source>
</evidence>
<keyword evidence="2" id="KW-0659">Purine metabolism</keyword>
<dbReference type="PIRSF" id="PIRSF017306">
    <property type="entry name" value="Ureidogly_hydro"/>
    <property type="match status" value="1"/>
</dbReference>
<dbReference type="Proteomes" id="UP001359886">
    <property type="component" value="Unassembled WGS sequence"/>
</dbReference>
<evidence type="ECO:0000256" key="2">
    <source>
        <dbReference type="ARBA" id="ARBA00022631"/>
    </source>
</evidence>
<comment type="catalytic activity">
    <reaction evidence="4">
        <text>(S)-ureidoglycolate = urea + glyoxylate</text>
        <dbReference type="Rhea" id="RHEA:11304"/>
        <dbReference type="ChEBI" id="CHEBI:16199"/>
        <dbReference type="ChEBI" id="CHEBI:36655"/>
        <dbReference type="ChEBI" id="CHEBI:57296"/>
        <dbReference type="EC" id="4.3.2.3"/>
    </reaction>
</comment>
<dbReference type="InterPro" id="IPR007247">
    <property type="entry name" value="Ureidogly_lyase"/>
</dbReference>
<comment type="subunit">
    <text evidence="1">Homodimer.</text>
</comment>
<dbReference type="PANTHER" id="PTHR21221">
    <property type="entry name" value="UREIDOGLYCOLATE HYDROLASE"/>
    <property type="match status" value="1"/>
</dbReference>
<keyword evidence="6" id="KW-1185">Reference proteome</keyword>
<evidence type="ECO:0000313" key="5">
    <source>
        <dbReference type="EMBL" id="MEJ8569707.1"/>
    </source>
</evidence>
<dbReference type="SUPFAM" id="SSF51182">
    <property type="entry name" value="RmlC-like cupins"/>
    <property type="match status" value="1"/>
</dbReference>
<dbReference type="RefSeq" id="WP_354697034.1">
    <property type="nucleotide sequence ID" value="NZ_JAZHOG010000017.1"/>
</dbReference>
<organism evidence="5 6">
    <name type="scientific">Elongatibacter sediminis</name>
    <dbReference type="NCBI Taxonomy" id="3119006"/>
    <lineage>
        <taxon>Bacteria</taxon>
        <taxon>Pseudomonadati</taxon>
        <taxon>Pseudomonadota</taxon>
        <taxon>Gammaproteobacteria</taxon>
        <taxon>Chromatiales</taxon>
        <taxon>Wenzhouxiangellaceae</taxon>
        <taxon>Elongatibacter</taxon>
    </lineage>
</organism>
<dbReference type="Pfam" id="PF04115">
    <property type="entry name" value="Ureidogly_lyase"/>
    <property type="match status" value="1"/>
</dbReference>
<dbReference type="GO" id="GO:0006144">
    <property type="term" value="P:purine nucleobase metabolic process"/>
    <property type="evidence" value="ECO:0007669"/>
    <property type="project" value="UniProtKB-KW"/>
</dbReference>
<dbReference type="InterPro" id="IPR047233">
    <property type="entry name" value="UAH_cupin"/>
</dbReference>
<dbReference type="Gene3D" id="2.60.120.480">
    <property type="entry name" value="Ureidoglycolate hydrolase"/>
    <property type="match status" value="1"/>
</dbReference>
<reference evidence="5 6" key="1">
    <citation type="submission" date="2024-02" db="EMBL/GenBank/DDBJ databases">
        <title>A novel Wenzhouxiangellaceae bacterium, isolated from coastal sediments.</title>
        <authorList>
            <person name="Du Z.-J."/>
            <person name="Ye Y.-Q."/>
            <person name="Zhang X.-Y."/>
        </authorList>
    </citation>
    <scope>NUCLEOTIDE SEQUENCE [LARGE SCALE GENOMIC DNA]</scope>
    <source>
        <strain evidence="5 6">CH-27</strain>
    </source>
</reference>
<dbReference type="EMBL" id="JAZHOG010000017">
    <property type="protein sequence ID" value="MEJ8569707.1"/>
    <property type="molecule type" value="Genomic_DNA"/>
</dbReference>
<gene>
    <name evidence="5" type="ORF">V3330_18915</name>
</gene>
<evidence type="ECO:0000256" key="1">
    <source>
        <dbReference type="ARBA" id="ARBA00011738"/>
    </source>
</evidence>
<accession>A0AAW9RHP5</accession>
<dbReference type="InterPro" id="IPR011051">
    <property type="entry name" value="RmlC_Cupin_sf"/>
</dbReference>
<dbReference type="PANTHER" id="PTHR21221:SF1">
    <property type="entry name" value="UREIDOGLYCOLATE LYASE"/>
    <property type="match status" value="1"/>
</dbReference>
<dbReference type="GO" id="GO:0050385">
    <property type="term" value="F:ureidoglycolate lyase activity"/>
    <property type="evidence" value="ECO:0007669"/>
    <property type="project" value="UniProtKB-EC"/>
</dbReference>
<evidence type="ECO:0000256" key="3">
    <source>
        <dbReference type="ARBA" id="ARBA00023239"/>
    </source>
</evidence>
<dbReference type="GO" id="GO:0000256">
    <property type="term" value="P:allantoin catabolic process"/>
    <property type="evidence" value="ECO:0007669"/>
    <property type="project" value="InterPro"/>
</dbReference>
<dbReference type="AlphaFoldDB" id="A0AAW9RHP5"/>
<dbReference type="InterPro" id="IPR024060">
    <property type="entry name" value="Ureidoglycolate_lyase_dom_sf"/>
</dbReference>
<comment type="caution">
    <text evidence="5">The sequence shown here is derived from an EMBL/GenBank/DDBJ whole genome shotgun (WGS) entry which is preliminary data.</text>
</comment>
<protein>
    <submittedName>
        <fullName evidence="5">Ureidoglycolate lyase</fullName>
    </submittedName>
</protein>